<name>A0AAT9HLB6_9ACTN</name>
<gene>
    <name evidence="1" type="ORF">SHKM778_46280</name>
</gene>
<reference evidence="1" key="2">
    <citation type="submission" date="2024-07" db="EMBL/GenBank/DDBJ databases">
        <title>Streptomyces haneummycinica sp. nov., a new antibiotic-producing actinobacterium isolated from marine sediment.</title>
        <authorList>
            <person name="Uemura M."/>
            <person name="Hamada M."/>
            <person name="Hirano S."/>
            <person name="Kobayashi K."/>
            <person name="Ohshiro T."/>
            <person name="Kobayashi T."/>
            <person name="Terahara T."/>
        </authorList>
    </citation>
    <scope>NUCLEOTIDE SEQUENCE</scope>
    <source>
        <strain evidence="1">KM77-8</strain>
    </source>
</reference>
<sequence length="117" mass="12798">MHWWNRKPGERSEWLLEPLVKVGPLRFGMNPDEVASALDGAVAHVSQGLGSGIGWGYYTDWGVTALYGEENGLVAVAIDAMDGPLVRLRDIDLIARVPSEVRADIQDLALREGLPCE</sequence>
<organism evidence="1">
    <name type="scientific">Streptomyces haneummycinicus</name>
    <dbReference type="NCBI Taxonomy" id="3074435"/>
    <lineage>
        <taxon>Bacteria</taxon>
        <taxon>Bacillati</taxon>
        <taxon>Actinomycetota</taxon>
        <taxon>Actinomycetes</taxon>
        <taxon>Kitasatosporales</taxon>
        <taxon>Streptomycetaceae</taxon>
        <taxon>Streptomyces</taxon>
    </lineage>
</organism>
<dbReference type="AlphaFoldDB" id="A0AAT9HLB6"/>
<proteinExistence type="predicted"/>
<protein>
    <submittedName>
        <fullName evidence="1">Uncharacterized protein</fullName>
    </submittedName>
</protein>
<accession>A0AAT9HLB6</accession>
<reference evidence="1" key="1">
    <citation type="submission" date="2024-06" db="EMBL/GenBank/DDBJ databases">
        <authorList>
            <consortium name="consrtm"/>
            <person name="Uemura M."/>
            <person name="Terahara T."/>
        </authorList>
    </citation>
    <scope>NUCLEOTIDE SEQUENCE</scope>
    <source>
        <strain evidence="1">KM77-8</strain>
    </source>
</reference>
<evidence type="ECO:0000313" key="1">
    <source>
        <dbReference type="EMBL" id="BFO18240.1"/>
    </source>
</evidence>
<dbReference type="EMBL" id="AP035768">
    <property type="protein sequence ID" value="BFO18240.1"/>
    <property type="molecule type" value="Genomic_DNA"/>
</dbReference>